<protein>
    <submittedName>
        <fullName evidence="1">Uncharacterized protein</fullName>
    </submittedName>
</protein>
<sequence>MACPICSAHDASPSRRQSFLRRGIGARSRRRVVAIGVACLVMGTWVASLFASAWCGGSLVSAHSSRQLQMNAKKSRSRSRSKTGTTPRTTGTRTRTSTSSPKTKQTKPPAPSSEPEGAEVFDPLESDEDREFRERYLSADKETEPDWKQKMDQAKTKEDRFKVGLQVGDFKTSYSILAEELLGSFVDGDKDRLDQFLTKAGIAQWQLLLVQLVVIGVPLAVITYLFGLWTF</sequence>
<evidence type="ECO:0000313" key="1">
    <source>
        <dbReference type="EMBL" id="CAK8991834.1"/>
    </source>
</evidence>
<comment type="caution">
    <text evidence="1">The sequence shown here is derived from an EMBL/GenBank/DDBJ whole genome shotgun (WGS) entry which is preliminary data.</text>
</comment>
<dbReference type="Proteomes" id="UP001642484">
    <property type="component" value="Unassembled WGS sequence"/>
</dbReference>
<dbReference type="EMBL" id="CAXAMN010001002">
    <property type="protein sequence ID" value="CAK8991834.1"/>
    <property type="molecule type" value="Genomic_DNA"/>
</dbReference>
<proteinExistence type="predicted"/>
<gene>
    <name evidence="1" type="ORF">CCMP2556_LOCUS2615</name>
</gene>
<organism evidence="1 2">
    <name type="scientific">Durusdinium trenchii</name>
    <dbReference type="NCBI Taxonomy" id="1381693"/>
    <lineage>
        <taxon>Eukaryota</taxon>
        <taxon>Sar</taxon>
        <taxon>Alveolata</taxon>
        <taxon>Dinophyceae</taxon>
        <taxon>Suessiales</taxon>
        <taxon>Symbiodiniaceae</taxon>
        <taxon>Durusdinium</taxon>
    </lineage>
</organism>
<accession>A0ABP0HRR5</accession>
<reference evidence="1 2" key="1">
    <citation type="submission" date="2024-02" db="EMBL/GenBank/DDBJ databases">
        <authorList>
            <person name="Chen Y."/>
            <person name="Shah S."/>
            <person name="Dougan E. K."/>
            <person name="Thang M."/>
            <person name="Chan C."/>
        </authorList>
    </citation>
    <scope>NUCLEOTIDE SEQUENCE [LARGE SCALE GENOMIC DNA]</scope>
</reference>
<name>A0ABP0HRR5_9DINO</name>
<keyword evidence="2" id="KW-1185">Reference proteome</keyword>
<evidence type="ECO:0000313" key="2">
    <source>
        <dbReference type="Proteomes" id="UP001642484"/>
    </source>
</evidence>